<keyword evidence="3" id="KW-1185">Reference proteome</keyword>
<accession>A0A812CND7</accession>
<feature type="transmembrane region" description="Helical" evidence="1">
    <location>
        <begin position="39"/>
        <end position="60"/>
    </location>
</feature>
<dbReference type="AlphaFoldDB" id="A0A812CND7"/>
<gene>
    <name evidence="2" type="ORF">SPHA_37711</name>
</gene>
<comment type="caution">
    <text evidence="2">The sequence shown here is derived from an EMBL/GenBank/DDBJ whole genome shotgun (WGS) entry which is preliminary data.</text>
</comment>
<evidence type="ECO:0000313" key="3">
    <source>
        <dbReference type="Proteomes" id="UP000597762"/>
    </source>
</evidence>
<evidence type="ECO:0000256" key="1">
    <source>
        <dbReference type="SAM" id="Phobius"/>
    </source>
</evidence>
<dbReference type="EMBL" id="CAHIKZ030001690">
    <property type="protein sequence ID" value="CAE1272513.1"/>
    <property type="molecule type" value="Genomic_DNA"/>
</dbReference>
<keyword evidence="1" id="KW-0812">Transmembrane</keyword>
<proteinExistence type="predicted"/>
<protein>
    <submittedName>
        <fullName evidence="2">VPS3</fullName>
    </submittedName>
</protein>
<evidence type="ECO:0000313" key="2">
    <source>
        <dbReference type="EMBL" id="CAE1272513.1"/>
    </source>
</evidence>
<reference evidence="2" key="1">
    <citation type="submission" date="2021-01" db="EMBL/GenBank/DDBJ databases">
        <authorList>
            <person name="Li R."/>
            <person name="Bekaert M."/>
        </authorList>
    </citation>
    <scope>NUCLEOTIDE SEQUENCE</scope>
    <source>
        <strain evidence="2">Farmed</strain>
    </source>
</reference>
<feature type="transmembrane region" description="Helical" evidence="1">
    <location>
        <begin position="66"/>
        <end position="87"/>
    </location>
</feature>
<organism evidence="2 3">
    <name type="scientific">Acanthosepion pharaonis</name>
    <name type="common">Pharaoh cuttlefish</name>
    <name type="synonym">Sepia pharaonis</name>
    <dbReference type="NCBI Taxonomy" id="158019"/>
    <lineage>
        <taxon>Eukaryota</taxon>
        <taxon>Metazoa</taxon>
        <taxon>Spiralia</taxon>
        <taxon>Lophotrochozoa</taxon>
        <taxon>Mollusca</taxon>
        <taxon>Cephalopoda</taxon>
        <taxon>Coleoidea</taxon>
        <taxon>Decapodiformes</taxon>
        <taxon>Sepiida</taxon>
        <taxon>Sepiina</taxon>
        <taxon>Sepiidae</taxon>
        <taxon>Acanthosepion</taxon>
    </lineage>
</organism>
<sequence>MEISYLCAARQRGIVVAMISLHNSLSLCHHFPSISSSRVLSLSLFSLSILLTPFTLHLTHYSSSSWLSFLHFLSHSISLFLPSLFSLNLSLVPSPLSLSLSLSLSVFILALSSLSFSLPHFPCLSIFLSLSKSPSCLLYSLYLHSLFSLSLFSLYLPLSFSLFLPADIYSTHFSFFFPSLSHSLSLSPHLLYHPPFLHLLPHLSLFILPESISSLISHPPLHLCGFPFYLCL</sequence>
<name>A0A812CND7_ACAPH</name>
<dbReference type="Proteomes" id="UP000597762">
    <property type="component" value="Unassembled WGS sequence"/>
</dbReference>
<keyword evidence="1" id="KW-0472">Membrane</keyword>
<keyword evidence="1" id="KW-1133">Transmembrane helix</keyword>
<feature type="transmembrane region" description="Helical" evidence="1">
    <location>
        <begin position="141"/>
        <end position="164"/>
    </location>
</feature>
<feature type="transmembrane region" description="Helical" evidence="1">
    <location>
        <begin position="99"/>
        <end position="121"/>
    </location>
</feature>